<reference evidence="2" key="1">
    <citation type="submission" date="2023-04" db="EMBL/GenBank/DDBJ databases">
        <title>Black Yeasts Isolated from many extreme environments.</title>
        <authorList>
            <person name="Coleine C."/>
            <person name="Stajich J.E."/>
            <person name="Selbmann L."/>
        </authorList>
    </citation>
    <scope>NUCLEOTIDE SEQUENCE</scope>
    <source>
        <strain evidence="2">CCFEE 5312</strain>
    </source>
</reference>
<accession>A0AAJ0DC51</accession>
<sequence>MLNPPDPRPSWNDQVSPTSPSSTALLPRKSRAKGQPTEENAANDNDANDTNNPAQLPTPDPTPEKPSTSRGLPLRITTSSSDTTRTTDELPDSLADDETSQLPNDLSDGAIEDDATREPSLPTVPLTDEFDDDPTPTVYAFAPPIRLAEVEARTPTPTSAEFKSMLESYDEIPKAEVPQLLDLANAVSDQRIEEAKAEMRGENSPLPRDRGLNDEKEEEMPPTPTTAELRSKLNGYKGLKYDEVRRLVDMADRITATRVRHALEQETGRLYAPLLDLAAEDEGPTAKEEAERRRVALKARIQGLELRVMQKLLPAKILLQRPDDKLPPVERAKHAAGYAYEALSFVRTFPTDWEDGNGKVDTEASEVLDTTSRALQGRCAYYAAVAEWVMRQQGAGDEDVGVLAYFHMALQARGGGYREGEWAEGWVEFLRGGGEVEEGGEENGDGGGHGEGEEAEEKDGEDGRGWGGWLMSKVKRLSVRTSVAEKSAADGGEEKITASGGEEESASGDWEERGRTRRREQWSKQDIRDYHAAQDMAARGPSTSSDDNDHRRSQGWESLELLSSGSSGSESEHEDEDATTPRLPGSYSPPSPPQSGSELATGLITPTQLRSPSHPNDPDTESSLPRPVTSPRRRTTSIHFDEPLSPSSGGTQSPKRDSIYERRHSRKSSLLETLGVKFSGREKRRSEIEEAEEGQSPFGGKFPGGESEGLKKRKVSLGVEAGDMV</sequence>
<dbReference type="Proteomes" id="UP001271007">
    <property type="component" value="Unassembled WGS sequence"/>
</dbReference>
<organism evidence="2 3">
    <name type="scientific">Extremus antarcticus</name>
    <dbReference type="NCBI Taxonomy" id="702011"/>
    <lineage>
        <taxon>Eukaryota</taxon>
        <taxon>Fungi</taxon>
        <taxon>Dikarya</taxon>
        <taxon>Ascomycota</taxon>
        <taxon>Pezizomycotina</taxon>
        <taxon>Dothideomycetes</taxon>
        <taxon>Dothideomycetidae</taxon>
        <taxon>Mycosphaerellales</taxon>
        <taxon>Extremaceae</taxon>
        <taxon>Extremus</taxon>
    </lineage>
</organism>
<feature type="compositionally biased region" description="Low complexity" evidence="1">
    <location>
        <begin position="557"/>
        <end position="569"/>
    </location>
</feature>
<feature type="region of interest" description="Disordered" evidence="1">
    <location>
        <begin position="196"/>
        <end position="229"/>
    </location>
</feature>
<feature type="compositionally biased region" description="Acidic residues" evidence="1">
    <location>
        <begin position="435"/>
        <end position="444"/>
    </location>
</feature>
<gene>
    <name evidence="2" type="ORF">LTR09_011530</name>
</gene>
<feature type="compositionally biased region" description="Acidic residues" evidence="1">
    <location>
        <begin position="89"/>
        <end position="99"/>
    </location>
</feature>
<evidence type="ECO:0000256" key="1">
    <source>
        <dbReference type="SAM" id="MobiDB-lite"/>
    </source>
</evidence>
<dbReference type="AlphaFoldDB" id="A0AAJ0DC51"/>
<feature type="region of interest" description="Disordered" evidence="1">
    <location>
        <begin position="1"/>
        <end position="138"/>
    </location>
</feature>
<feature type="compositionally biased region" description="Basic and acidic residues" evidence="1">
    <location>
        <begin position="196"/>
        <end position="214"/>
    </location>
</feature>
<evidence type="ECO:0000313" key="2">
    <source>
        <dbReference type="EMBL" id="KAK3047016.1"/>
    </source>
</evidence>
<dbReference type="EMBL" id="JAWDJX010000070">
    <property type="protein sequence ID" value="KAK3047016.1"/>
    <property type="molecule type" value="Genomic_DNA"/>
</dbReference>
<feature type="region of interest" description="Disordered" evidence="1">
    <location>
        <begin position="435"/>
        <end position="467"/>
    </location>
</feature>
<feature type="compositionally biased region" description="Basic and acidic residues" evidence="1">
    <location>
        <begin position="679"/>
        <end position="688"/>
    </location>
</feature>
<evidence type="ECO:0000313" key="3">
    <source>
        <dbReference type="Proteomes" id="UP001271007"/>
    </source>
</evidence>
<feature type="compositionally biased region" description="Polar residues" evidence="1">
    <location>
        <begin position="604"/>
        <end position="614"/>
    </location>
</feature>
<feature type="compositionally biased region" description="Low complexity" evidence="1">
    <location>
        <begin position="37"/>
        <end position="54"/>
    </location>
</feature>
<keyword evidence="3" id="KW-1185">Reference proteome</keyword>
<comment type="caution">
    <text evidence="2">The sequence shown here is derived from an EMBL/GenBank/DDBJ whole genome shotgun (WGS) entry which is preliminary data.</text>
</comment>
<proteinExistence type="predicted"/>
<feature type="compositionally biased region" description="Basic and acidic residues" evidence="1">
    <location>
        <begin position="510"/>
        <end position="532"/>
    </location>
</feature>
<name>A0AAJ0DC51_9PEZI</name>
<protein>
    <submittedName>
        <fullName evidence="2">Uncharacterized protein</fullName>
    </submittedName>
</protein>
<feature type="region of interest" description="Disordered" evidence="1">
    <location>
        <begin position="481"/>
        <end position="725"/>
    </location>
</feature>